<reference evidence="1 2" key="1">
    <citation type="journal article" date="2024" name="Appl. Microbiol. Biotechnol.">
        <title>Biosynthetic gene clusters with biotechnological applications in novel Antarctic isolates from Actinomycetota.</title>
        <authorList>
            <person name="Bruna P."/>
            <person name="Nunez-Montero K."/>
            <person name="Contreras M.J."/>
            <person name="Leal K."/>
            <person name="Garcia M."/>
            <person name="Abanto M."/>
            <person name="Barrientos L."/>
        </authorList>
    </citation>
    <scope>NUCLEOTIDE SEQUENCE [LARGE SCALE GENOMIC DNA]</scope>
    <source>
        <strain evidence="1 2">Se16.17</strain>
    </source>
</reference>
<gene>
    <name evidence="1" type="ORF">V3C41_10140</name>
</gene>
<dbReference type="Proteomes" id="UP001448614">
    <property type="component" value="Unassembled WGS sequence"/>
</dbReference>
<comment type="caution">
    <text evidence="1">The sequence shown here is derived from an EMBL/GenBank/DDBJ whole genome shotgun (WGS) entry which is preliminary data.</text>
</comment>
<dbReference type="EMBL" id="JBBMFV010000004">
    <property type="protein sequence ID" value="MEO3941423.1"/>
    <property type="molecule type" value="Genomic_DNA"/>
</dbReference>
<evidence type="ECO:0000313" key="2">
    <source>
        <dbReference type="Proteomes" id="UP001448614"/>
    </source>
</evidence>
<accession>A0ABV0GS70</accession>
<organism evidence="1 2">
    <name type="scientific">Paenarthrobacter nicotinovorans</name>
    <name type="common">Arthrobacter nicotinovorans</name>
    <dbReference type="NCBI Taxonomy" id="29320"/>
    <lineage>
        <taxon>Bacteria</taxon>
        <taxon>Bacillati</taxon>
        <taxon>Actinomycetota</taxon>
        <taxon>Actinomycetes</taxon>
        <taxon>Micrococcales</taxon>
        <taxon>Micrococcaceae</taxon>
        <taxon>Paenarthrobacter</taxon>
    </lineage>
</organism>
<name>A0ABV0GS70_PAENI</name>
<proteinExistence type="predicted"/>
<keyword evidence="2" id="KW-1185">Reference proteome</keyword>
<evidence type="ECO:0000313" key="1">
    <source>
        <dbReference type="EMBL" id="MEO3941423.1"/>
    </source>
</evidence>
<dbReference type="RefSeq" id="WP_347782473.1">
    <property type="nucleotide sequence ID" value="NZ_JBBMFV010000004.1"/>
</dbReference>
<sequence>MTAFLDNEVSNVSLPKPFTRLSELLCSFGTTGGFGGSQFIRVYSASFVCIRSLEVGCFLFFAFLCGGDGDGLGGSGSVGVFACVDG</sequence>
<protein>
    <submittedName>
        <fullName evidence="1">Uncharacterized protein</fullName>
    </submittedName>
</protein>